<accession>A0A8S8XJ93</accession>
<gene>
    <name evidence="1" type="ORF">TMPK1_34930</name>
</gene>
<dbReference type="Pfam" id="PF06676">
    <property type="entry name" value="DUF1178"/>
    <property type="match status" value="1"/>
</dbReference>
<comment type="caution">
    <text evidence="1">The sequence shown here is derived from an EMBL/GenBank/DDBJ whole genome shotgun (WGS) entry which is preliminary data.</text>
</comment>
<dbReference type="AlphaFoldDB" id="A0A8S8XJ93"/>
<protein>
    <submittedName>
        <fullName evidence="1">Uncharacterized protein</fullName>
    </submittedName>
</protein>
<proteinExistence type="predicted"/>
<organism evidence="1 2">
    <name type="scientific">Roseiterribacter gracilis</name>
    <dbReference type="NCBI Taxonomy" id="2812848"/>
    <lineage>
        <taxon>Bacteria</taxon>
        <taxon>Pseudomonadati</taxon>
        <taxon>Pseudomonadota</taxon>
        <taxon>Alphaproteobacteria</taxon>
        <taxon>Rhodospirillales</taxon>
        <taxon>Roseiterribacteraceae</taxon>
        <taxon>Roseiterribacter</taxon>
    </lineage>
</organism>
<dbReference type="InterPro" id="IPR009562">
    <property type="entry name" value="DUF1178"/>
</dbReference>
<keyword evidence="2" id="KW-1185">Reference proteome</keyword>
<reference evidence="1" key="1">
    <citation type="submission" date="2021-02" db="EMBL/GenBank/DDBJ databases">
        <title>Genome sequence of Rhodospirillales sp. strain TMPK1 isolated from soil.</title>
        <authorList>
            <person name="Nakai R."/>
            <person name="Kusada H."/>
            <person name="Tamaki H."/>
        </authorList>
    </citation>
    <scope>NUCLEOTIDE SEQUENCE</scope>
    <source>
        <strain evidence="1">TMPK1</strain>
    </source>
</reference>
<dbReference type="EMBL" id="BOPV01000001">
    <property type="protein sequence ID" value="GIL41256.1"/>
    <property type="molecule type" value="Genomic_DNA"/>
</dbReference>
<dbReference type="RefSeq" id="WP_420244671.1">
    <property type="nucleotide sequence ID" value="NZ_BOPV01000001.1"/>
</dbReference>
<dbReference type="Proteomes" id="UP000681075">
    <property type="component" value="Unassembled WGS sequence"/>
</dbReference>
<sequence>MIVYELRCAEEHGFEGWFRNSEAFDQQADCGQVECPVCGSTEVRKAPMAPRIGKGAAELEAAQRAHDKLGELCRQVEQKCVYVGTDFAEEARKIHYGEVEQRDIYGEASAEEAESLRDEGVAFAAIPWVNRDDA</sequence>
<evidence type="ECO:0000313" key="1">
    <source>
        <dbReference type="EMBL" id="GIL41256.1"/>
    </source>
</evidence>
<evidence type="ECO:0000313" key="2">
    <source>
        <dbReference type="Proteomes" id="UP000681075"/>
    </source>
</evidence>
<dbReference type="PIRSF" id="PIRSF032131">
    <property type="entry name" value="UCP032131"/>
    <property type="match status" value="1"/>
</dbReference>
<name>A0A8S8XJ93_9PROT</name>